<proteinExistence type="predicted"/>
<dbReference type="KEGG" id="vg:80543581"/>
<evidence type="ECO:0000313" key="1">
    <source>
        <dbReference type="EMBL" id="QPB44385.1"/>
    </source>
</evidence>
<dbReference type="EMBL" id="MW018138">
    <property type="protein sequence ID" value="QPB44385.1"/>
    <property type="molecule type" value="Genomic_DNA"/>
</dbReference>
<keyword evidence="2" id="KW-1185">Reference proteome</keyword>
<protein>
    <submittedName>
        <fullName evidence="1">Uncharacterized protein</fullName>
    </submittedName>
</protein>
<organism evidence="1 2">
    <name type="scientific">Medusavirus stheno T3</name>
    <dbReference type="NCBI Taxonomy" id="3069717"/>
    <lineage>
        <taxon>Viruses</taxon>
        <taxon>Varidnaviria</taxon>
        <taxon>Bamfordvirae</taxon>
        <taxon>Nucleocytoviricota</taxon>
        <taxon>Megaviricetes</taxon>
        <taxon>Mamonoviridae</taxon>
        <taxon>Medusavirus</taxon>
        <taxon>Medusavirus sthenus</taxon>
    </lineage>
</organism>
<evidence type="ECO:0000313" key="2">
    <source>
        <dbReference type="Proteomes" id="UP001162098"/>
    </source>
</evidence>
<dbReference type="Proteomes" id="UP001162098">
    <property type="component" value="Segment"/>
</dbReference>
<reference evidence="1 2" key="1">
    <citation type="submission" date="2020-09" db="EMBL/GenBank/DDBJ databases">
        <authorList>
            <person name="Zhang R."/>
            <person name="Garcia K."/>
            <person name="Ogata H."/>
        </authorList>
    </citation>
    <scope>NUCLEOTIDE SEQUENCE [LARGE SCALE GENOMIC DNA]</scope>
    <source>
        <strain evidence="2">stheno</strain>
    </source>
</reference>
<name>A0A7S7YF79_9VIRU</name>
<sequence length="60" mass="6824">MDVSGMDARQIERLVAMVNRIVALEEICDGQAEGGFYQKKLDEAIQTWQDTIENHIKEVS</sequence>
<accession>A0A7S7YF79</accession>